<dbReference type="Pfam" id="PF14345">
    <property type="entry name" value="GDYXXLXY"/>
    <property type="match status" value="1"/>
</dbReference>
<sequence length="162" mass="18354">MKKYSLILIVVNLIFFLGLFNYSITEKERLLSNGKLVLLELAPVDPRSLMQGDYMNLRYAISEDIYTDSVAKRGFLVVTLDSLGIGKKVRLQEDVLPKDNNQLVIEYTSKAYVGINIGAEFYFFQETEAEKYESAKYGGIKVDDEGNSILVGLYDADENKIE</sequence>
<dbReference type="AlphaFoldDB" id="A0A964TCF2"/>
<dbReference type="Proteomes" id="UP000667650">
    <property type="component" value="Unassembled WGS sequence"/>
</dbReference>
<proteinExistence type="predicted"/>
<dbReference type="InterPro" id="IPR025833">
    <property type="entry name" value="GDYXXLXY"/>
</dbReference>
<keyword evidence="1" id="KW-0812">Transmembrane</keyword>
<evidence type="ECO:0008006" key="4">
    <source>
        <dbReference type="Google" id="ProtNLM"/>
    </source>
</evidence>
<evidence type="ECO:0000313" key="3">
    <source>
        <dbReference type="Proteomes" id="UP000667650"/>
    </source>
</evidence>
<feature type="transmembrane region" description="Helical" evidence="1">
    <location>
        <begin position="6"/>
        <end position="24"/>
    </location>
</feature>
<protein>
    <recommendedName>
        <fullName evidence="4">Membrane-anchored protein</fullName>
    </recommendedName>
</protein>
<gene>
    <name evidence="2" type="ORF">GTQ34_07180</name>
</gene>
<comment type="caution">
    <text evidence="2">The sequence shown here is derived from an EMBL/GenBank/DDBJ whole genome shotgun (WGS) entry which is preliminary data.</text>
</comment>
<dbReference type="RefSeq" id="WP_166523103.1">
    <property type="nucleotide sequence ID" value="NZ_JAAABI010000002.1"/>
</dbReference>
<keyword evidence="1" id="KW-0472">Membrane</keyword>
<accession>A0A964TCF2</accession>
<reference evidence="2" key="1">
    <citation type="submission" date="2020-01" db="EMBL/GenBank/DDBJ databases">
        <title>Muricauda ochracea sp. nov., isolated from a tidal flat of Garorim bay in Korea.</title>
        <authorList>
            <person name="Kim D."/>
            <person name="Yoo Y."/>
            <person name="Kim J.-J."/>
        </authorList>
    </citation>
    <scope>NUCLEOTIDE SEQUENCE</scope>
    <source>
        <strain evidence="2">JGD-17</strain>
    </source>
</reference>
<organism evidence="2 3">
    <name type="scientific">Flagellimonas ochracea</name>
    <dbReference type="NCBI Taxonomy" id="2696472"/>
    <lineage>
        <taxon>Bacteria</taxon>
        <taxon>Pseudomonadati</taxon>
        <taxon>Bacteroidota</taxon>
        <taxon>Flavobacteriia</taxon>
        <taxon>Flavobacteriales</taxon>
        <taxon>Flavobacteriaceae</taxon>
        <taxon>Flagellimonas</taxon>
    </lineage>
</organism>
<dbReference type="EMBL" id="JAAABI010000002">
    <property type="protein sequence ID" value="NAY91694.1"/>
    <property type="molecule type" value="Genomic_DNA"/>
</dbReference>
<evidence type="ECO:0000313" key="2">
    <source>
        <dbReference type="EMBL" id="NAY91694.1"/>
    </source>
</evidence>
<evidence type="ECO:0000256" key="1">
    <source>
        <dbReference type="SAM" id="Phobius"/>
    </source>
</evidence>
<keyword evidence="3" id="KW-1185">Reference proteome</keyword>
<keyword evidence="1" id="KW-1133">Transmembrane helix</keyword>
<name>A0A964TCF2_9FLAO</name>